<dbReference type="PANTHER" id="PTHR35794">
    <property type="entry name" value="CELL DIVISION PROTEIN DIVIVA"/>
    <property type="match status" value="1"/>
</dbReference>
<dbReference type="InterPro" id="IPR007793">
    <property type="entry name" value="DivIVA_fam"/>
</dbReference>
<dbReference type="NCBIfam" id="TIGR03544">
    <property type="entry name" value="DivI1A_domain"/>
    <property type="match status" value="1"/>
</dbReference>
<reference evidence="8" key="1">
    <citation type="journal article" date="2021" name="PeerJ">
        <title>Extensive microbial diversity within the chicken gut microbiome revealed by metagenomics and culture.</title>
        <authorList>
            <person name="Gilroy R."/>
            <person name="Ravi A."/>
            <person name="Getino M."/>
            <person name="Pursley I."/>
            <person name="Horton D.L."/>
            <person name="Alikhan N.F."/>
            <person name="Baker D."/>
            <person name="Gharbi K."/>
            <person name="Hall N."/>
            <person name="Watson M."/>
            <person name="Adriaenssens E.M."/>
            <person name="Foster-Nyarko E."/>
            <person name="Jarju S."/>
            <person name="Secka A."/>
            <person name="Antonio M."/>
            <person name="Oren A."/>
            <person name="Chaudhuri R.R."/>
            <person name="La Ragione R."/>
            <person name="Hildebrand F."/>
            <person name="Pallen M.J."/>
        </authorList>
    </citation>
    <scope>NUCLEOTIDE SEQUENCE</scope>
    <source>
        <strain evidence="8">CHK171-7178</strain>
    </source>
</reference>
<evidence type="ECO:0000256" key="5">
    <source>
        <dbReference type="ARBA" id="ARBA00023054"/>
    </source>
</evidence>
<sequence length="169" mass="19693">MALSPLDIHNKEFANKFRGYNEDEVNEFLEQVMKDYENVLEENKALKSSLKQSEEQVSHFNSIEQTLQKSILIAQEAAEDVRRNSMKESKLIIKEAEKNADRIVNEALSRARKISVEIEDLKKQSKVFRTRFKMLIEAQLDLIQSDDWDVLLEYEINTEQLEIAADLDS</sequence>
<keyword evidence="6" id="KW-0131">Cell cycle</keyword>
<keyword evidence="3" id="KW-0963">Cytoplasm</keyword>
<dbReference type="GO" id="GO:0005737">
    <property type="term" value="C:cytoplasm"/>
    <property type="evidence" value="ECO:0007669"/>
    <property type="project" value="UniProtKB-SubCell"/>
</dbReference>
<dbReference type="Pfam" id="PF05103">
    <property type="entry name" value="DivIVA"/>
    <property type="match status" value="1"/>
</dbReference>
<dbReference type="AlphaFoldDB" id="A0A921KET6"/>
<dbReference type="GO" id="GO:0051301">
    <property type="term" value="P:cell division"/>
    <property type="evidence" value="ECO:0007669"/>
    <property type="project" value="UniProtKB-KW"/>
</dbReference>
<feature type="coiled-coil region" evidence="7">
    <location>
        <begin position="26"/>
        <end position="56"/>
    </location>
</feature>
<evidence type="ECO:0000256" key="1">
    <source>
        <dbReference type="ARBA" id="ARBA00004496"/>
    </source>
</evidence>
<protein>
    <submittedName>
        <fullName evidence="8">DivIVA domain-containing protein</fullName>
    </submittedName>
</protein>
<feature type="coiled-coil region" evidence="7">
    <location>
        <begin position="86"/>
        <end position="124"/>
    </location>
</feature>
<gene>
    <name evidence="8" type="ORF">K8V56_17610</name>
</gene>
<comment type="caution">
    <text evidence="8">The sequence shown here is derived from an EMBL/GenBank/DDBJ whole genome shotgun (WGS) entry which is preliminary data.</text>
</comment>
<dbReference type="InterPro" id="IPR019933">
    <property type="entry name" value="DivIVA_domain"/>
</dbReference>
<dbReference type="Proteomes" id="UP000698173">
    <property type="component" value="Unassembled WGS sequence"/>
</dbReference>
<organism evidence="8 9">
    <name type="scientific">Sporosarcina psychrophila</name>
    <name type="common">Bacillus psychrophilus</name>
    <dbReference type="NCBI Taxonomy" id="1476"/>
    <lineage>
        <taxon>Bacteria</taxon>
        <taxon>Bacillati</taxon>
        <taxon>Bacillota</taxon>
        <taxon>Bacilli</taxon>
        <taxon>Bacillales</taxon>
        <taxon>Caryophanaceae</taxon>
        <taxon>Sporosarcina</taxon>
    </lineage>
</organism>
<evidence type="ECO:0000256" key="4">
    <source>
        <dbReference type="ARBA" id="ARBA00022618"/>
    </source>
</evidence>
<evidence type="ECO:0000313" key="8">
    <source>
        <dbReference type="EMBL" id="HJF33583.1"/>
    </source>
</evidence>
<keyword evidence="5 7" id="KW-0175">Coiled coil</keyword>
<reference evidence="8" key="2">
    <citation type="submission" date="2021-09" db="EMBL/GenBank/DDBJ databases">
        <authorList>
            <person name="Gilroy R."/>
        </authorList>
    </citation>
    <scope>NUCLEOTIDE SEQUENCE</scope>
    <source>
        <strain evidence="8">CHK171-7178</strain>
    </source>
</reference>
<evidence type="ECO:0000256" key="7">
    <source>
        <dbReference type="SAM" id="Coils"/>
    </source>
</evidence>
<dbReference type="PANTHER" id="PTHR35794:SF2">
    <property type="entry name" value="CELL DIVISION PROTEIN DIVIVA"/>
    <property type="match status" value="1"/>
</dbReference>
<dbReference type="Gene3D" id="6.10.250.660">
    <property type="match status" value="1"/>
</dbReference>
<evidence type="ECO:0000256" key="6">
    <source>
        <dbReference type="ARBA" id="ARBA00023306"/>
    </source>
</evidence>
<comment type="similarity">
    <text evidence="2">Belongs to the DivIVA family.</text>
</comment>
<keyword evidence="4" id="KW-0132">Cell division</keyword>
<proteinExistence type="inferred from homology"/>
<evidence type="ECO:0000313" key="9">
    <source>
        <dbReference type="Proteomes" id="UP000698173"/>
    </source>
</evidence>
<evidence type="ECO:0000256" key="2">
    <source>
        <dbReference type="ARBA" id="ARBA00009008"/>
    </source>
</evidence>
<evidence type="ECO:0000256" key="3">
    <source>
        <dbReference type="ARBA" id="ARBA00022490"/>
    </source>
</evidence>
<comment type="subcellular location">
    <subcellularLocation>
        <location evidence="1">Cytoplasm</location>
    </subcellularLocation>
</comment>
<name>A0A921KET6_SPOPS</name>
<accession>A0A921KET6</accession>
<dbReference type="EMBL" id="DYWT01000268">
    <property type="protein sequence ID" value="HJF33583.1"/>
    <property type="molecule type" value="Genomic_DNA"/>
</dbReference>